<comment type="caution">
    <text evidence="1">The sequence shown here is derived from an EMBL/GenBank/DDBJ whole genome shotgun (WGS) entry which is preliminary data.</text>
</comment>
<dbReference type="EMBL" id="BAAAQM010000016">
    <property type="protein sequence ID" value="GAA1970320.1"/>
    <property type="molecule type" value="Genomic_DNA"/>
</dbReference>
<name>A0ABN2RKR4_9ACTN</name>
<evidence type="ECO:0000313" key="2">
    <source>
        <dbReference type="Proteomes" id="UP001499854"/>
    </source>
</evidence>
<organism evidence="1 2">
    <name type="scientific">Catenulispora subtropica</name>
    <dbReference type="NCBI Taxonomy" id="450798"/>
    <lineage>
        <taxon>Bacteria</taxon>
        <taxon>Bacillati</taxon>
        <taxon>Actinomycetota</taxon>
        <taxon>Actinomycetes</taxon>
        <taxon>Catenulisporales</taxon>
        <taxon>Catenulisporaceae</taxon>
        <taxon>Catenulispora</taxon>
    </lineage>
</organism>
<dbReference type="SUPFAM" id="SSF53335">
    <property type="entry name" value="S-adenosyl-L-methionine-dependent methyltransferases"/>
    <property type="match status" value="1"/>
</dbReference>
<dbReference type="RefSeq" id="WP_344657777.1">
    <property type="nucleotide sequence ID" value="NZ_BAAAQM010000016.1"/>
</dbReference>
<dbReference type="Proteomes" id="UP001499854">
    <property type="component" value="Unassembled WGS sequence"/>
</dbReference>
<reference evidence="1 2" key="1">
    <citation type="journal article" date="2019" name="Int. J. Syst. Evol. Microbiol.">
        <title>The Global Catalogue of Microorganisms (GCM) 10K type strain sequencing project: providing services to taxonomists for standard genome sequencing and annotation.</title>
        <authorList>
            <consortium name="The Broad Institute Genomics Platform"/>
            <consortium name="The Broad Institute Genome Sequencing Center for Infectious Disease"/>
            <person name="Wu L."/>
            <person name="Ma J."/>
        </authorList>
    </citation>
    <scope>NUCLEOTIDE SEQUENCE [LARGE SCALE GENOMIC DNA]</scope>
    <source>
        <strain evidence="1 2">JCM 16013</strain>
    </source>
</reference>
<gene>
    <name evidence="1" type="ORF">GCM10009838_31660</name>
</gene>
<sequence>MSAETTAPDPADWLDYNRANWDERVPIHVDGDFYDVEGFVVGRETVPEFALAEVGDVRGKSLIHPQCHIGTETLGWARHGATVTGLDFSQPALDTASDLAEGIRGFR</sequence>
<proteinExistence type="predicted"/>
<dbReference type="Gene3D" id="3.40.50.150">
    <property type="entry name" value="Vaccinia Virus protein VP39"/>
    <property type="match status" value="1"/>
</dbReference>
<evidence type="ECO:0000313" key="1">
    <source>
        <dbReference type="EMBL" id="GAA1970320.1"/>
    </source>
</evidence>
<keyword evidence="2" id="KW-1185">Reference proteome</keyword>
<dbReference type="InterPro" id="IPR029063">
    <property type="entry name" value="SAM-dependent_MTases_sf"/>
</dbReference>
<evidence type="ECO:0008006" key="3">
    <source>
        <dbReference type="Google" id="ProtNLM"/>
    </source>
</evidence>
<protein>
    <recommendedName>
        <fullName evidence="3">Methyltransferase type 11</fullName>
    </recommendedName>
</protein>
<accession>A0ABN2RKR4</accession>